<gene>
    <name evidence="1" type="ORF">BECKH772A_GA0070896_107621</name>
</gene>
<dbReference type="EMBL" id="CAADFG010000762">
    <property type="protein sequence ID" value="VFK07681.1"/>
    <property type="molecule type" value="Genomic_DNA"/>
</dbReference>
<protein>
    <submittedName>
        <fullName evidence="1">Uncharacterized protein</fullName>
    </submittedName>
</protein>
<sequence length="85" mass="9101">MVEFSFSVSVRVVDSIIDQPELVDSGVNLNISYNANAFDNSLGVSTVLVAHSIQFLGLGKDTKRPSAVLHTLEIVNYSCACAPCI</sequence>
<organism evidence="1">
    <name type="scientific">Candidatus Kentrum eta</name>
    <dbReference type="NCBI Taxonomy" id="2126337"/>
    <lineage>
        <taxon>Bacteria</taxon>
        <taxon>Pseudomonadati</taxon>
        <taxon>Pseudomonadota</taxon>
        <taxon>Gammaproteobacteria</taxon>
        <taxon>Candidatus Kentrum</taxon>
    </lineage>
</organism>
<proteinExistence type="predicted"/>
<name>A0A450VSC4_9GAMM</name>
<reference evidence="1" key="1">
    <citation type="submission" date="2019-02" db="EMBL/GenBank/DDBJ databases">
        <authorList>
            <person name="Gruber-Vodicka R. H."/>
            <person name="Seah K. B. B."/>
        </authorList>
    </citation>
    <scope>NUCLEOTIDE SEQUENCE</scope>
    <source>
        <strain evidence="1">BECK_SA2B15</strain>
    </source>
</reference>
<evidence type="ECO:0000313" key="1">
    <source>
        <dbReference type="EMBL" id="VFK07681.1"/>
    </source>
</evidence>
<accession>A0A450VSC4</accession>
<dbReference type="AlphaFoldDB" id="A0A450VSC4"/>